<keyword evidence="4" id="KW-1185">Reference proteome</keyword>
<dbReference type="PANTHER" id="PTHR10357:SF179">
    <property type="entry name" value="NEUTRAL AND BASIC AMINO ACID TRANSPORT PROTEIN RBAT"/>
    <property type="match status" value="1"/>
</dbReference>
<dbReference type="RefSeq" id="WP_342630198.1">
    <property type="nucleotide sequence ID" value="NZ_CP152276.1"/>
</dbReference>
<name>A0ABZ3DBW3_9PROT</name>
<sequence length="593" mass="65805">MISRRDVAKLGASLLLAPAGVRAARGAAVPWWKRAVAYEIYPRSFQDGNGDGIGDFRGMAARVDHLADLGVDAVWVAACFDSPNADNGYDVRDYRRIMPDFGTMADFDLFLSRARARGIHVILDMVFNHTSDEHEWFVRSRQSRDDPYRDFYIWRDGRDGGPPTDWQAAFGGPAWQFDARTGQYYLHTFVAKQPDLNWENPKVRAALYDILRFWAAKGVSGFRFDAITSLAKPSAMRDLTPAQRAGSGAFAEIGPRLEGYLHDMYTHVFAGTDLYTVGEAWGAPHAAIAAMTDDRRGGLNSAFRFDLQLQDIRGWRKTPWRLEAMRAFNADNAFDDDPHVWPLVYLEDHDFPRAVSRYGSARPEFRERSAMLLATMLLSLKGTPFIYQGQEIGMANYPFTAIDQYRDVAAHQGWRDEVLSGRVPAATYLANLAQSSRDNARTPMQWDGSAHAGFTTGVPWLAVNPDHVRVNVAAQQGVAGSVLSFYRRMIALRRAQSCLATGRYQDVSPEGRQGDVDRPGGRTGGLYAYLRRDEAGAALVVLNFSDAAARYALPDGMAAERVLIGNLPHPAAAVGGVLALRPWESVIYAVRPG</sequence>
<dbReference type="Gene3D" id="2.60.40.1180">
    <property type="entry name" value="Golgi alpha-mannosidase II"/>
    <property type="match status" value="1"/>
</dbReference>
<accession>A0ABZ3DBW3</accession>
<evidence type="ECO:0000259" key="2">
    <source>
        <dbReference type="SMART" id="SM00642"/>
    </source>
</evidence>
<dbReference type="CDD" id="cd11333">
    <property type="entry name" value="AmyAc_SI_OligoGlu_DGase"/>
    <property type="match status" value="1"/>
</dbReference>
<reference evidence="3 4" key="1">
    <citation type="submission" date="2024-04" db="EMBL/GenBank/DDBJ databases">
        <title>Complete genome sequence of Nguyenibacter vanlangesis HBCM-1154, a strain capable of nitrogen fixation, IAA production, and phosphorus solubilization isolated from sugarcane soil.</title>
        <authorList>
            <person name="MY HANH P."/>
        </authorList>
    </citation>
    <scope>NUCLEOTIDE SEQUENCE [LARGE SCALE GENOMIC DNA]</scope>
    <source>
        <strain evidence="3 4">HBCM 1154</strain>
    </source>
</reference>
<dbReference type="EMBL" id="CP152276">
    <property type="protein sequence ID" value="XAE45040.1"/>
    <property type="molecule type" value="Genomic_DNA"/>
</dbReference>
<proteinExistence type="inferred from homology"/>
<dbReference type="SMART" id="SM00642">
    <property type="entry name" value="Aamy"/>
    <property type="match status" value="1"/>
</dbReference>
<dbReference type="Gene3D" id="3.90.400.10">
    <property type="entry name" value="Oligo-1,6-glucosidase, Domain 2"/>
    <property type="match status" value="1"/>
</dbReference>
<dbReference type="Pfam" id="PF00128">
    <property type="entry name" value="Alpha-amylase"/>
    <property type="match status" value="1"/>
</dbReference>
<dbReference type="SUPFAM" id="SSF51445">
    <property type="entry name" value="(Trans)glycosidases"/>
    <property type="match status" value="1"/>
</dbReference>
<feature type="domain" description="Glycosyl hydrolase family 13 catalytic" evidence="2">
    <location>
        <begin position="39"/>
        <end position="441"/>
    </location>
</feature>
<dbReference type="InterPro" id="IPR045857">
    <property type="entry name" value="O16G_dom_2"/>
</dbReference>
<evidence type="ECO:0000313" key="4">
    <source>
        <dbReference type="Proteomes" id="UP001449795"/>
    </source>
</evidence>
<dbReference type="Gene3D" id="3.20.20.80">
    <property type="entry name" value="Glycosidases"/>
    <property type="match status" value="1"/>
</dbReference>
<evidence type="ECO:0000313" key="3">
    <source>
        <dbReference type="EMBL" id="XAE45040.1"/>
    </source>
</evidence>
<dbReference type="InterPro" id="IPR017853">
    <property type="entry name" value="GH"/>
</dbReference>
<evidence type="ECO:0000256" key="1">
    <source>
        <dbReference type="ARBA" id="ARBA00008061"/>
    </source>
</evidence>
<gene>
    <name evidence="3" type="ORF">AAC691_11355</name>
</gene>
<dbReference type="Proteomes" id="UP001449795">
    <property type="component" value="Chromosome"/>
</dbReference>
<dbReference type="PANTHER" id="PTHR10357">
    <property type="entry name" value="ALPHA-AMYLASE FAMILY MEMBER"/>
    <property type="match status" value="1"/>
</dbReference>
<dbReference type="InterPro" id="IPR013780">
    <property type="entry name" value="Glyco_hydro_b"/>
</dbReference>
<protein>
    <submittedName>
        <fullName evidence="3">Alpha-glucosidase</fullName>
    </submittedName>
</protein>
<organism evidence="3 4">
    <name type="scientific">Nguyenibacter vanlangensis</name>
    <dbReference type="NCBI Taxonomy" id="1216886"/>
    <lineage>
        <taxon>Bacteria</taxon>
        <taxon>Pseudomonadati</taxon>
        <taxon>Pseudomonadota</taxon>
        <taxon>Alphaproteobacteria</taxon>
        <taxon>Acetobacterales</taxon>
        <taxon>Acetobacteraceae</taxon>
        <taxon>Nguyenibacter</taxon>
    </lineage>
</organism>
<dbReference type="SUPFAM" id="SSF51011">
    <property type="entry name" value="Glycosyl hydrolase domain"/>
    <property type="match status" value="1"/>
</dbReference>
<comment type="similarity">
    <text evidence="1">Belongs to the glycosyl hydrolase 13 family.</text>
</comment>
<dbReference type="InterPro" id="IPR006047">
    <property type="entry name" value="GH13_cat_dom"/>
</dbReference>